<evidence type="ECO:0000313" key="2">
    <source>
        <dbReference type="Proteomes" id="UP000011682"/>
    </source>
</evidence>
<dbReference type="AlphaFoldDB" id="S9PEF5"/>
<reference evidence="1" key="1">
    <citation type="submission" date="2013-05" db="EMBL/GenBank/DDBJ databases">
        <title>Genome assembly of Cystobacter fuscus DSM 2262.</title>
        <authorList>
            <person name="Sharma G."/>
            <person name="Khatri I."/>
            <person name="Kaur C."/>
            <person name="Mayilraj S."/>
            <person name="Subramanian S."/>
        </authorList>
    </citation>
    <scope>NUCLEOTIDE SEQUENCE [LARGE SCALE GENOMIC DNA]</scope>
    <source>
        <strain evidence="1">DSM 2262</strain>
    </source>
</reference>
<evidence type="ECO:0000313" key="1">
    <source>
        <dbReference type="EMBL" id="EPX60727.1"/>
    </source>
</evidence>
<organism evidence="1 2">
    <name type="scientific">Cystobacter fuscus (strain ATCC 25194 / DSM 2262 / NBRC 100088 / M29)</name>
    <dbReference type="NCBI Taxonomy" id="1242864"/>
    <lineage>
        <taxon>Bacteria</taxon>
        <taxon>Pseudomonadati</taxon>
        <taxon>Myxococcota</taxon>
        <taxon>Myxococcia</taxon>
        <taxon>Myxococcales</taxon>
        <taxon>Cystobacterineae</taxon>
        <taxon>Archangiaceae</taxon>
        <taxon>Cystobacter</taxon>
    </lineage>
</organism>
<sequence length="38" mass="3845">MPWQQCPILLPGANVRSAPGSSPAFRVSASVPPGLVVG</sequence>
<proteinExistence type="predicted"/>
<dbReference type="EMBL" id="ANAH02000011">
    <property type="protein sequence ID" value="EPX60727.1"/>
    <property type="molecule type" value="Genomic_DNA"/>
</dbReference>
<keyword evidence="2" id="KW-1185">Reference proteome</keyword>
<accession>S9PEF5</accession>
<protein>
    <submittedName>
        <fullName evidence="1">Uncharacterized protein</fullName>
    </submittedName>
</protein>
<comment type="caution">
    <text evidence="1">The sequence shown here is derived from an EMBL/GenBank/DDBJ whole genome shotgun (WGS) entry which is preliminary data.</text>
</comment>
<gene>
    <name evidence="1" type="ORF">D187_001376</name>
</gene>
<name>S9PEF5_CYSF2</name>
<dbReference type="Proteomes" id="UP000011682">
    <property type="component" value="Unassembled WGS sequence"/>
</dbReference>